<proteinExistence type="predicted"/>
<dbReference type="EMBL" id="CP092362">
    <property type="protein sequence ID" value="ULN40042.1"/>
    <property type="molecule type" value="Genomic_DNA"/>
</dbReference>
<keyword evidence="3" id="KW-1185">Reference proteome</keyword>
<accession>A0ABY3TKX4</accession>
<dbReference type="Proteomes" id="UP001055337">
    <property type="component" value="Chromosome"/>
</dbReference>
<reference evidence="2" key="1">
    <citation type="submission" date="2022-08" db="EMBL/GenBank/DDBJ databases">
        <title>Whole genome sequencing of non-tuberculosis mycobacteria type-strains.</title>
        <authorList>
            <person name="Igarashi Y."/>
            <person name="Osugi A."/>
            <person name="Mitarai S."/>
        </authorList>
    </citation>
    <scope>NUCLEOTIDE SEQUENCE</scope>
    <source>
        <strain evidence="2">JCM 16369</strain>
    </source>
</reference>
<sequence length="131" mass="12741">MNSAKAEPTTSSVAATCSVADGAGPVGAATDAAAGAGWPVDAPSVPDVDDSLPDESASGEGRPRPDIPIPGRRGVVVASAASWLGSAVTLAAGAPPGRRGPVLAGEAVRDAWCPVAVLPTEFVLDESALSA</sequence>
<evidence type="ECO:0000313" key="3">
    <source>
        <dbReference type="Proteomes" id="UP001055337"/>
    </source>
</evidence>
<organism evidence="2 3">
    <name type="scientific">Mycolicibacterium crocinum</name>
    <dbReference type="NCBI Taxonomy" id="388459"/>
    <lineage>
        <taxon>Bacteria</taxon>
        <taxon>Bacillati</taxon>
        <taxon>Actinomycetota</taxon>
        <taxon>Actinomycetes</taxon>
        <taxon>Mycobacteriales</taxon>
        <taxon>Mycobacteriaceae</taxon>
        <taxon>Mycolicibacterium</taxon>
    </lineage>
</organism>
<feature type="region of interest" description="Disordered" evidence="1">
    <location>
        <begin position="20"/>
        <end position="71"/>
    </location>
</feature>
<name>A0ABY3TKX4_9MYCO</name>
<gene>
    <name evidence="2" type="ORF">MI149_20380</name>
</gene>
<dbReference type="RefSeq" id="WP_240176886.1">
    <property type="nucleotide sequence ID" value="NZ_CP092362.2"/>
</dbReference>
<evidence type="ECO:0000313" key="2">
    <source>
        <dbReference type="EMBL" id="ULN40042.1"/>
    </source>
</evidence>
<feature type="compositionally biased region" description="Low complexity" evidence="1">
    <location>
        <begin position="20"/>
        <end position="46"/>
    </location>
</feature>
<evidence type="ECO:0000256" key="1">
    <source>
        <dbReference type="SAM" id="MobiDB-lite"/>
    </source>
</evidence>
<protein>
    <submittedName>
        <fullName evidence="2">Uncharacterized protein</fullName>
    </submittedName>
</protein>